<comment type="caution">
    <text evidence="1">The sequence shown here is derived from an EMBL/GenBank/DDBJ whole genome shotgun (WGS) entry which is preliminary data.</text>
</comment>
<dbReference type="Proteomes" id="UP001055879">
    <property type="component" value="Linkage Group LG15"/>
</dbReference>
<name>A0ACB8XXM8_ARCLA</name>
<reference evidence="2" key="1">
    <citation type="journal article" date="2022" name="Mol. Ecol. Resour.">
        <title>The genomes of chicory, endive, great burdock and yacon provide insights into Asteraceae palaeo-polyploidization history and plant inulin production.</title>
        <authorList>
            <person name="Fan W."/>
            <person name="Wang S."/>
            <person name="Wang H."/>
            <person name="Wang A."/>
            <person name="Jiang F."/>
            <person name="Liu H."/>
            <person name="Zhao H."/>
            <person name="Xu D."/>
            <person name="Zhang Y."/>
        </authorList>
    </citation>
    <scope>NUCLEOTIDE SEQUENCE [LARGE SCALE GENOMIC DNA]</scope>
    <source>
        <strain evidence="2">cv. Niubang</strain>
    </source>
</reference>
<accession>A0ACB8XXM8</accession>
<evidence type="ECO:0000313" key="2">
    <source>
        <dbReference type="Proteomes" id="UP001055879"/>
    </source>
</evidence>
<organism evidence="1 2">
    <name type="scientific">Arctium lappa</name>
    <name type="common">Greater burdock</name>
    <name type="synonym">Lappa major</name>
    <dbReference type="NCBI Taxonomy" id="4217"/>
    <lineage>
        <taxon>Eukaryota</taxon>
        <taxon>Viridiplantae</taxon>
        <taxon>Streptophyta</taxon>
        <taxon>Embryophyta</taxon>
        <taxon>Tracheophyta</taxon>
        <taxon>Spermatophyta</taxon>
        <taxon>Magnoliopsida</taxon>
        <taxon>eudicotyledons</taxon>
        <taxon>Gunneridae</taxon>
        <taxon>Pentapetalae</taxon>
        <taxon>asterids</taxon>
        <taxon>campanulids</taxon>
        <taxon>Asterales</taxon>
        <taxon>Asteraceae</taxon>
        <taxon>Carduoideae</taxon>
        <taxon>Cardueae</taxon>
        <taxon>Arctiinae</taxon>
        <taxon>Arctium</taxon>
    </lineage>
</organism>
<evidence type="ECO:0000313" key="1">
    <source>
        <dbReference type="EMBL" id="KAI3673743.1"/>
    </source>
</evidence>
<gene>
    <name evidence="1" type="ORF">L6452_39871</name>
</gene>
<proteinExistence type="predicted"/>
<keyword evidence="2" id="KW-1185">Reference proteome</keyword>
<reference evidence="1 2" key="2">
    <citation type="journal article" date="2022" name="Mol. Ecol. Resour.">
        <title>The genomes of chicory, endive, great burdock and yacon provide insights into Asteraceae paleo-polyploidization history and plant inulin production.</title>
        <authorList>
            <person name="Fan W."/>
            <person name="Wang S."/>
            <person name="Wang H."/>
            <person name="Wang A."/>
            <person name="Jiang F."/>
            <person name="Liu H."/>
            <person name="Zhao H."/>
            <person name="Xu D."/>
            <person name="Zhang Y."/>
        </authorList>
    </citation>
    <scope>NUCLEOTIDE SEQUENCE [LARGE SCALE GENOMIC DNA]</scope>
    <source>
        <strain evidence="2">cv. Niubang</strain>
    </source>
</reference>
<sequence>MTNHPWIADADADNSLVCDVLLKLHDDSPLPPPPPPPQDSPAIIPLNWTVHRRRSRPQITNRPADSSKSEAGGASSSNPSRNSGITGGSCITPIARSDTTSATAGVVAIAAAGVDEAGGGIVNVAGESRSKQKETLKAFIEEHKKKNETRRVKIKKKPIPLVGEPQGPQVASPETQGPKMAESQGLQVAESQGPKVADPQGQKVAEPQGQQVAESQGPKVVVSVETQGTEVVATGEIQGPEMVAAGGIEENVGAGESQKKIDDHDAEEEEEVMYALPDLNIPFVDDTFP</sequence>
<protein>
    <submittedName>
        <fullName evidence="1">Uncharacterized protein</fullName>
    </submittedName>
</protein>
<dbReference type="EMBL" id="CM042061">
    <property type="protein sequence ID" value="KAI3673743.1"/>
    <property type="molecule type" value="Genomic_DNA"/>
</dbReference>